<keyword evidence="1" id="KW-0472">Membrane</keyword>
<sequence>MPSPGHIALVTGLVSTSYFTFGNIGAAYFGIMPLTARGQTTLSVPDRLALWDTFYSVSKFHMASSTIIAGLSLSVSSYLTPAGSLRNLLAAGAVSGFTVAIFTVLFILPLNNGLLAISRANSGKPMEEKQQQYVLAQLDQWRALHRVRMALGIISWLASTTALLASDPVIQF</sequence>
<accession>A0AAD7F4L1</accession>
<evidence type="ECO:0000313" key="3">
    <source>
        <dbReference type="Proteomes" id="UP001218218"/>
    </source>
</evidence>
<organism evidence="2 3">
    <name type="scientific">Mycena albidolilacea</name>
    <dbReference type="NCBI Taxonomy" id="1033008"/>
    <lineage>
        <taxon>Eukaryota</taxon>
        <taxon>Fungi</taxon>
        <taxon>Dikarya</taxon>
        <taxon>Basidiomycota</taxon>
        <taxon>Agaricomycotina</taxon>
        <taxon>Agaricomycetes</taxon>
        <taxon>Agaricomycetidae</taxon>
        <taxon>Agaricales</taxon>
        <taxon>Marasmiineae</taxon>
        <taxon>Mycenaceae</taxon>
        <taxon>Mycena</taxon>
    </lineage>
</organism>
<dbReference type="Proteomes" id="UP001218218">
    <property type="component" value="Unassembled WGS sequence"/>
</dbReference>
<feature type="transmembrane region" description="Helical" evidence="1">
    <location>
        <begin position="7"/>
        <end position="31"/>
    </location>
</feature>
<keyword evidence="1" id="KW-1133">Transmembrane helix</keyword>
<dbReference type="InterPro" id="IPR013901">
    <property type="entry name" value="Anthrone_oxy"/>
</dbReference>
<gene>
    <name evidence="2" type="ORF">DFH08DRAFT_30846</name>
</gene>
<keyword evidence="1" id="KW-0812">Transmembrane</keyword>
<protein>
    <recommendedName>
        <fullName evidence="4">DUF1772-domain-containing protein</fullName>
    </recommendedName>
</protein>
<evidence type="ECO:0000313" key="2">
    <source>
        <dbReference type="EMBL" id="KAJ7368662.1"/>
    </source>
</evidence>
<comment type="caution">
    <text evidence="2">The sequence shown here is derived from an EMBL/GenBank/DDBJ whole genome shotgun (WGS) entry which is preliminary data.</text>
</comment>
<keyword evidence="3" id="KW-1185">Reference proteome</keyword>
<feature type="transmembrane region" description="Helical" evidence="1">
    <location>
        <begin position="87"/>
        <end position="108"/>
    </location>
</feature>
<reference evidence="2" key="1">
    <citation type="submission" date="2023-03" db="EMBL/GenBank/DDBJ databases">
        <title>Massive genome expansion in bonnet fungi (Mycena s.s.) driven by repeated elements and novel gene families across ecological guilds.</title>
        <authorList>
            <consortium name="Lawrence Berkeley National Laboratory"/>
            <person name="Harder C.B."/>
            <person name="Miyauchi S."/>
            <person name="Viragh M."/>
            <person name="Kuo A."/>
            <person name="Thoen E."/>
            <person name="Andreopoulos B."/>
            <person name="Lu D."/>
            <person name="Skrede I."/>
            <person name="Drula E."/>
            <person name="Henrissat B."/>
            <person name="Morin E."/>
            <person name="Kohler A."/>
            <person name="Barry K."/>
            <person name="LaButti K."/>
            <person name="Morin E."/>
            <person name="Salamov A."/>
            <person name="Lipzen A."/>
            <person name="Mereny Z."/>
            <person name="Hegedus B."/>
            <person name="Baldrian P."/>
            <person name="Stursova M."/>
            <person name="Weitz H."/>
            <person name="Taylor A."/>
            <person name="Grigoriev I.V."/>
            <person name="Nagy L.G."/>
            <person name="Martin F."/>
            <person name="Kauserud H."/>
        </authorList>
    </citation>
    <scope>NUCLEOTIDE SEQUENCE</scope>
    <source>
        <strain evidence="2">CBHHK002</strain>
    </source>
</reference>
<dbReference type="Pfam" id="PF08592">
    <property type="entry name" value="Anthrone_oxy"/>
    <property type="match status" value="1"/>
</dbReference>
<evidence type="ECO:0008006" key="4">
    <source>
        <dbReference type="Google" id="ProtNLM"/>
    </source>
</evidence>
<proteinExistence type="predicted"/>
<dbReference type="EMBL" id="JARIHO010000001">
    <property type="protein sequence ID" value="KAJ7368662.1"/>
    <property type="molecule type" value="Genomic_DNA"/>
</dbReference>
<dbReference type="AlphaFoldDB" id="A0AAD7F4L1"/>
<name>A0AAD7F4L1_9AGAR</name>
<evidence type="ECO:0000256" key="1">
    <source>
        <dbReference type="SAM" id="Phobius"/>
    </source>
</evidence>